<dbReference type="EMBL" id="LVHF01000015">
    <property type="protein sequence ID" value="OAN16988.1"/>
    <property type="molecule type" value="Genomic_DNA"/>
</dbReference>
<proteinExistence type="predicted"/>
<feature type="domain" description="Glycosyl transferase family 1" evidence="1">
    <location>
        <begin position="199"/>
        <end position="332"/>
    </location>
</feature>
<evidence type="ECO:0000313" key="2">
    <source>
        <dbReference type="EMBL" id="OAN16988.1"/>
    </source>
</evidence>
<dbReference type="Pfam" id="PF00534">
    <property type="entry name" value="Glycos_transf_1"/>
    <property type="match status" value="1"/>
</dbReference>
<evidence type="ECO:0000259" key="1">
    <source>
        <dbReference type="Pfam" id="PF00534"/>
    </source>
</evidence>
<dbReference type="STRING" id="858640.A3K86_08620"/>
<dbReference type="Gene3D" id="3.40.50.2000">
    <property type="entry name" value="Glycogen Phosphorylase B"/>
    <property type="match status" value="2"/>
</dbReference>
<evidence type="ECO:0000313" key="3">
    <source>
        <dbReference type="Proteomes" id="UP000078503"/>
    </source>
</evidence>
<dbReference type="GO" id="GO:1901135">
    <property type="term" value="P:carbohydrate derivative metabolic process"/>
    <property type="evidence" value="ECO:0007669"/>
    <property type="project" value="UniProtKB-ARBA"/>
</dbReference>
<dbReference type="GO" id="GO:0016757">
    <property type="term" value="F:glycosyltransferase activity"/>
    <property type="evidence" value="ECO:0007669"/>
    <property type="project" value="InterPro"/>
</dbReference>
<dbReference type="Proteomes" id="UP000078503">
    <property type="component" value="Unassembled WGS sequence"/>
</dbReference>
<protein>
    <recommendedName>
        <fullName evidence="1">Glycosyl transferase family 1 domain-containing protein</fullName>
    </recommendedName>
</protein>
<organism evidence="2 3">
    <name type="scientific">Photobacterium jeanii</name>
    <dbReference type="NCBI Taxonomy" id="858640"/>
    <lineage>
        <taxon>Bacteria</taxon>
        <taxon>Pseudomonadati</taxon>
        <taxon>Pseudomonadota</taxon>
        <taxon>Gammaproteobacteria</taxon>
        <taxon>Vibrionales</taxon>
        <taxon>Vibrionaceae</taxon>
        <taxon>Photobacterium</taxon>
    </lineage>
</organism>
<comment type="caution">
    <text evidence="2">The sequence shown here is derived from an EMBL/GenBank/DDBJ whole genome shotgun (WGS) entry which is preliminary data.</text>
</comment>
<keyword evidence="3" id="KW-1185">Reference proteome</keyword>
<gene>
    <name evidence="2" type="ORF">A3K86_08620</name>
</gene>
<dbReference type="CDD" id="cd03801">
    <property type="entry name" value="GT4_PimA-like"/>
    <property type="match status" value="1"/>
</dbReference>
<reference evidence="2 3" key="1">
    <citation type="submission" date="2016-03" db="EMBL/GenBank/DDBJ databases">
        <title>Photobacterium proteolyticum sp. nov. a protease producing bacterium isolated from ocean sediments of Laizhou Bay.</title>
        <authorList>
            <person name="Li Y."/>
        </authorList>
    </citation>
    <scope>NUCLEOTIDE SEQUENCE [LARGE SCALE GENOMIC DNA]</scope>
    <source>
        <strain evidence="2 3">R-40508</strain>
    </source>
</reference>
<dbReference type="InterPro" id="IPR001296">
    <property type="entry name" value="Glyco_trans_1"/>
</dbReference>
<dbReference type="PANTHER" id="PTHR12526">
    <property type="entry name" value="GLYCOSYLTRANSFERASE"/>
    <property type="match status" value="1"/>
</dbReference>
<dbReference type="AlphaFoldDB" id="A0A178KI48"/>
<dbReference type="SUPFAM" id="SSF53756">
    <property type="entry name" value="UDP-Glycosyltransferase/glycogen phosphorylase"/>
    <property type="match status" value="1"/>
</dbReference>
<accession>A0A178KI48</accession>
<dbReference type="RefSeq" id="WP_068330495.1">
    <property type="nucleotide sequence ID" value="NZ_LVHF01000015.1"/>
</dbReference>
<name>A0A178KI48_9GAMM</name>
<dbReference type="OrthoDB" id="9795746at2"/>
<sequence>MAKTLFQLNLQQHFGGGEVYTHFLCQGLDALSVDYTLLTHPKAEYWNKLSFERDVITPISPDLDGVLAALGEEPAILLTHGGIDKAWRTAIKAKGHRLIAIAHMPLYGRDPSSYDHYDGVIGVSQYVIESLKDAKVENIYPEPWYGVASLTRNKEANSPILKASCYDWDLRKGRDRILSWLEPVYEPFRPKVEWQKKPGLTIGIVSRLTPIKQFPLMFEHIAQALSEVPDVNVEIFGSGGYASVRDLRKALAPLGDRVRFWGFQKNVEGIYRQLDFLMAGLPEKEALGLNVIEAQHCDLPVLAVNASPFVETVADGKTGFLFTDPRQDNGAELKAILTEIQQGERAMPQPVDHKAHLDAFSQPVFTQRVEKALPWLMV</sequence>